<keyword evidence="8" id="KW-1185">Reference proteome</keyword>
<feature type="transmembrane region" description="Helical" evidence="6">
    <location>
        <begin position="209"/>
        <end position="236"/>
    </location>
</feature>
<comment type="caution">
    <text evidence="7">The sequence shown here is derived from an EMBL/GenBank/DDBJ whole genome shotgun (WGS) entry which is preliminary data.</text>
</comment>
<evidence type="ECO:0000256" key="5">
    <source>
        <dbReference type="ARBA" id="ARBA00023136"/>
    </source>
</evidence>
<feature type="transmembrane region" description="Helical" evidence="6">
    <location>
        <begin position="107"/>
        <end position="126"/>
    </location>
</feature>
<feature type="transmembrane region" description="Helical" evidence="6">
    <location>
        <begin position="266"/>
        <end position="290"/>
    </location>
</feature>
<feature type="transmembrane region" description="Helical" evidence="6">
    <location>
        <begin position="138"/>
        <end position="158"/>
    </location>
</feature>
<evidence type="ECO:0000313" key="8">
    <source>
        <dbReference type="Proteomes" id="UP001204320"/>
    </source>
</evidence>
<dbReference type="Proteomes" id="UP001204320">
    <property type="component" value="Unassembled WGS sequence"/>
</dbReference>
<accession>A0ABT1ZAL7</accession>
<feature type="transmembrane region" description="Helical" evidence="6">
    <location>
        <begin position="345"/>
        <end position="363"/>
    </location>
</feature>
<organism evidence="7 8">
    <name type="scientific">Tractidigestivibacter montrealensis</name>
    <dbReference type="NCBI Taxonomy" id="2972466"/>
    <lineage>
        <taxon>Bacteria</taxon>
        <taxon>Bacillati</taxon>
        <taxon>Actinomycetota</taxon>
        <taxon>Coriobacteriia</taxon>
        <taxon>Coriobacteriales</taxon>
        <taxon>Atopobiaceae</taxon>
        <taxon>Tractidigestivibacter</taxon>
    </lineage>
</organism>
<evidence type="ECO:0000256" key="6">
    <source>
        <dbReference type="SAM" id="Phobius"/>
    </source>
</evidence>
<dbReference type="PANTHER" id="PTHR47089">
    <property type="entry name" value="ABC TRANSPORTER, PERMEASE PROTEIN"/>
    <property type="match status" value="1"/>
</dbReference>
<evidence type="ECO:0000313" key="7">
    <source>
        <dbReference type="EMBL" id="MCR9037259.1"/>
    </source>
</evidence>
<dbReference type="PANTHER" id="PTHR47089:SF1">
    <property type="entry name" value="GUANOSINE ABC TRANSPORTER PERMEASE PROTEIN NUPP"/>
    <property type="match status" value="1"/>
</dbReference>
<sequence>MTDAEKKKGGTGWFQRLLDGRWSHIAVPVFCVLLSLLVSGVLLVILGKDPFVGFYSFLQGSGIAPKGSYGGGAGIQSDFFTFLGYLAPMLLASLGFVVGFRAGLFNIGISGQMVASAFTATVLVGYSDLPAVLSKPLVIIIGAVVGALLGAFVGFLKYRFNVHEVVSTIMINYILNYIVGFFINMYFVNGLTRSSLPCSTDAALMIYNVQIGGINCTIPLGIFLAVALAFFFDWLFKRTVVGFELKAVGQNPKAAKYAGINVGKRLIQAMALSGALAGLAGVAYYCGYYTTIVPKTLPQMGYDCIAVALLGNGNPIGSIFASILVSIFQNGSNFMSSTLGVQKEIASLIVGIMLLFSACGGYFKYLAHRKLQREEDAKLEARAKTAAAAKATTEEGEK</sequence>
<dbReference type="InterPro" id="IPR001851">
    <property type="entry name" value="ABC_transp_permease"/>
</dbReference>
<keyword evidence="5 6" id="KW-0472">Membrane</keyword>
<dbReference type="RefSeq" id="WP_258499665.1">
    <property type="nucleotide sequence ID" value="NZ_JANSKA010000007.1"/>
</dbReference>
<protein>
    <submittedName>
        <fullName evidence="7">ABC transporter permease</fullName>
    </submittedName>
</protein>
<keyword evidence="3 6" id="KW-0812">Transmembrane</keyword>
<gene>
    <name evidence="7" type="ORF">NVS32_09895</name>
</gene>
<evidence type="ECO:0000256" key="1">
    <source>
        <dbReference type="ARBA" id="ARBA00004651"/>
    </source>
</evidence>
<dbReference type="CDD" id="cd06580">
    <property type="entry name" value="TM_PBP1_transp_TpRbsC_like"/>
    <property type="match status" value="1"/>
</dbReference>
<name>A0ABT1ZAL7_9ACTN</name>
<reference evidence="7 8" key="1">
    <citation type="submission" date="2022-08" db="EMBL/GenBank/DDBJ databases">
        <title>Tractidigestivibacter montrealensis type strain KD21.</title>
        <authorList>
            <person name="Diop K."/>
            <person name="Richard C."/>
            <person name="Routy B."/>
        </authorList>
    </citation>
    <scope>NUCLEOTIDE SEQUENCE [LARGE SCALE GENOMIC DNA]</scope>
    <source>
        <strain evidence="7 8">KD21</strain>
    </source>
</reference>
<keyword evidence="2" id="KW-1003">Cell membrane</keyword>
<feature type="transmembrane region" description="Helical" evidence="6">
    <location>
        <begin position="25"/>
        <end position="46"/>
    </location>
</feature>
<feature type="transmembrane region" description="Helical" evidence="6">
    <location>
        <begin position="79"/>
        <end position="100"/>
    </location>
</feature>
<comment type="subcellular location">
    <subcellularLocation>
        <location evidence="1">Cell membrane</location>
        <topology evidence="1">Multi-pass membrane protein</topology>
    </subcellularLocation>
</comment>
<evidence type="ECO:0000256" key="2">
    <source>
        <dbReference type="ARBA" id="ARBA00022475"/>
    </source>
</evidence>
<proteinExistence type="predicted"/>
<evidence type="ECO:0000256" key="3">
    <source>
        <dbReference type="ARBA" id="ARBA00022692"/>
    </source>
</evidence>
<feature type="transmembrane region" description="Helical" evidence="6">
    <location>
        <begin position="170"/>
        <end position="189"/>
    </location>
</feature>
<evidence type="ECO:0000256" key="4">
    <source>
        <dbReference type="ARBA" id="ARBA00022989"/>
    </source>
</evidence>
<dbReference type="Pfam" id="PF02653">
    <property type="entry name" value="BPD_transp_2"/>
    <property type="match status" value="1"/>
</dbReference>
<dbReference type="EMBL" id="JANSKA010000007">
    <property type="protein sequence ID" value="MCR9037259.1"/>
    <property type="molecule type" value="Genomic_DNA"/>
</dbReference>
<keyword evidence="4 6" id="KW-1133">Transmembrane helix</keyword>